<gene>
    <name evidence="1" type="ORF">QL112_015445</name>
</gene>
<sequence length="275" mass="32432">MPSPFFISNYIKISKFFTMISISGEWYTCNPAQLRKAKISEPNDEIFRLINKLCQTDNLINLESIRVDLNWNEELWWPIIDQLAQLGLFDLSDRESVWTDTFSFPLSGTDVAGYICGKSILYHANYSEPDVYNQDRHQMEKYLNISPPPPTYLLNSHIKTGRLPHPAFYPSSYKPIAKFEKLGFLLFWTFGKLRVARFLDVLDVVLKAVPSKGCRHPFRINVTTSNNNYVEIYEYNMRYHSLILVSSEKCDGQNFFAFIRVKWNFEQYQWRYRHS</sequence>
<evidence type="ECO:0000313" key="1">
    <source>
        <dbReference type="EMBL" id="WNH01207.1"/>
    </source>
</evidence>
<dbReference type="EMBL" id="CP133647">
    <property type="protein sequence ID" value="WNH01207.1"/>
    <property type="molecule type" value="Genomic_DNA"/>
</dbReference>
<keyword evidence="2" id="KW-1185">Reference proteome</keyword>
<proteinExistence type="predicted"/>
<dbReference type="GeneID" id="88856980"/>
<organism evidence="1 2">
    <name type="scientific">Xenorhabdus griffiniae</name>
    <dbReference type="NCBI Taxonomy" id="351672"/>
    <lineage>
        <taxon>Bacteria</taxon>
        <taxon>Pseudomonadati</taxon>
        <taxon>Pseudomonadota</taxon>
        <taxon>Gammaproteobacteria</taxon>
        <taxon>Enterobacterales</taxon>
        <taxon>Morganellaceae</taxon>
        <taxon>Xenorhabdus</taxon>
    </lineage>
</organism>
<accession>A0ABY9XFA5</accession>
<reference evidence="1 2" key="1">
    <citation type="journal article" date="2023" name="Access Microbiol">
        <title>The genome of a steinernematid-associated Pseudomonas piscis bacterium encodes the biosynthesis of insect toxins.</title>
        <authorList>
            <person name="Awori R.M."/>
            <person name="Hendre P."/>
            <person name="Amugune N.O."/>
        </authorList>
    </citation>
    <scope>NUCLEOTIDE SEQUENCE [LARGE SCALE GENOMIC DNA]</scope>
    <source>
        <strain evidence="1 2">97</strain>
    </source>
</reference>
<name>A0ABY9XFA5_9GAMM</name>
<dbReference type="Proteomes" id="UP001300348">
    <property type="component" value="Chromosome"/>
</dbReference>
<evidence type="ECO:0000313" key="2">
    <source>
        <dbReference type="Proteomes" id="UP001300348"/>
    </source>
</evidence>
<protein>
    <submittedName>
        <fullName evidence="1">Uncharacterized protein</fullName>
    </submittedName>
</protein>
<dbReference type="RefSeq" id="WP_189760732.1">
    <property type="nucleotide sequence ID" value="NZ_CAWPOC010000005.1"/>
</dbReference>